<dbReference type="RefSeq" id="XP_034239125.1">
    <property type="nucleotide sequence ID" value="XM_034383234.1"/>
</dbReference>
<dbReference type="OrthoDB" id="6784223at2759"/>
<keyword evidence="1" id="KW-1185">Reference proteome</keyword>
<name>A0A6P8YPF2_THRPL</name>
<evidence type="ECO:0000313" key="1">
    <source>
        <dbReference type="Proteomes" id="UP000515158"/>
    </source>
</evidence>
<gene>
    <name evidence="2" type="primary">LOC117644048</name>
</gene>
<accession>A0A6P8YPF2</accession>
<evidence type="ECO:0000313" key="2">
    <source>
        <dbReference type="RefSeq" id="XP_034239125.1"/>
    </source>
</evidence>
<sequence length="404" mass="44986">MTATLTPIKLQLKQSESTSRTAAFNFSEECPDSQAGNSICTEPEMLTGSPEPGNMWRTQELKNLFGSEYGNSDQHKKPLQSLRNSAKEKNQLEAEVDTCHHADIPYVCSDIPSTDSDNQDCHNNACASENLGEYVSLHNVPKFMLPNDKLEKNTVVQLQNYLKSRKILPVPRLKADLIAKVKEVMALEPAPVSKPNVCNKKQQRLVLTKDVAQLPDDDVFPPTGWEVFPSRDMPSNFNFGSVFNYIVETMPQLPDPASNTPLADSSDEEDIAENVVIINDPFEDAEQTEIKCSKKLRRGLQYVKSKYVRNVHDCLPDRLHCYKGQVRASMSKVAYHVKVAIFQVSGSVVKASCHCGAHTMQRCSHISALLLYLLLHKNLNGPKVSLDSCMNYFSRSNGLVVVGG</sequence>
<protein>
    <submittedName>
        <fullName evidence="2">Uncharacterized protein LOC117644048</fullName>
    </submittedName>
</protein>
<dbReference type="AlphaFoldDB" id="A0A6P8YPF2"/>
<dbReference type="InParanoid" id="A0A6P8YPF2"/>
<reference evidence="2" key="1">
    <citation type="submission" date="2025-08" db="UniProtKB">
        <authorList>
            <consortium name="RefSeq"/>
        </authorList>
    </citation>
    <scope>IDENTIFICATION</scope>
    <source>
        <tissue evidence="2">Total insect</tissue>
    </source>
</reference>
<dbReference type="KEGG" id="tpal:117644048"/>
<dbReference type="GeneID" id="117644048"/>
<proteinExistence type="predicted"/>
<dbReference type="Proteomes" id="UP000515158">
    <property type="component" value="Unplaced"/>
</dbReference>
<organism evidence="2">
    <name type="scientific">Thrips palmi</name>
    <name type="common">Melon thrips</name>
    <dbReference type="NCBI Taxonomy" id="161013"/>
    <lineage>
        <taxon>Eukaryota</taxon>
        <taxon>Metazoa</taxon>
        <taxon>Ecdysozoa</taxon>
        <taxon>Arthropoda</taxon>
        <taxon>Hexapoda</taxon>
        <taxon>Insecta</taxon>
        <taxon>Pterygota</taxon>
        <taxon>Neoptera</taxon>
        <taxon>Paraneoptera</taxon>
        <taxon>Thysanoptera</taxon>
        <taxon>Terebrantia</taxon>
        <taxon>Thripoidea</taxon>
        <taxon>Thripidae</taxon>
        <taxon>Thrips</taxon>
    </lineage>
</organism>